<feature type="repeat" description="WD" evidence="3">
    <location>
        <begin position="81"/>
        <end position="123"/>
    </location>
</feature>
<feature type="compositionally biased region" description="Polar residues" evidence="4">
    <location>
        <begin position="1034"/>
        <end position="1052"/>
    </location>
</feature>
<keyword evidence="1 2" id="KW-0103">Bromodomain</keyword>
<dbReference type="Pfam" id="PF00439">
    <property type="entry name" value="Bromodomain"/>
    <property type="match status" value="2"/>
</dbReference>
<gene>
    <name evidence="6" type="ORF">g.8767</name>
</gene>
<dbReference type="InterPro" id="IPR036427">
    <property type="entry name" value="Bromodomain-like_sf"/>
</dbReference>
<feature type="compositionally biased region" description="Basic residues" evidence="4">
    <location>
        <begin position="1269"/>
        <end position="1281"/>
    </location>
</feature>
<reference evidence="6" key="1">
    <citation type="submission" date="2015-11" db="EMBL/GenBank/DDBJ databases">
        <title>De novo transcriptome assembly of four potential Pierce s Disease insect vectors from Arizona vineyards.</title>
        <authorList>
            <person name="Tassone E.E."/>
        </authorList>
    </citation>
    <scope>NUCLEOTIDE SEQUENCE</scope>
</reference>
<dbReference type="FunFam" id="1.20.920.10:FF:000044">
    <property type="entry name" value="Bromodomain and WD repeat domain-containing 1"/>
    <property type="match status" value="1"/>
</dbReference>
<feature type="region of interest" description="Disordered" evidence="4">
    <location>
        <begin position="963"/>
        <end position="1130"/>
    </location>
</feature>
<dbReference type="GO" id="GO:0007010">
    <property type="term" value="P:cytoskeleton organization"/>
    <property type="evidence" value="ECO:0007669"/>
    <property type="project" value="TreeGrafter"/>
</dbReference>
<feature type="compositionally biased region" description="Basic and acidic residues" evidence="4">
    <location>
        <begin position="439"/>
        <end position="452"/>
    </location>
</feature>
<dbReference type="PANTHER" id="PTHR16266">
    <property type="entry name" value="WD REPEAT DOMAIN 9"/>
    <property type="match status" value="1"/>
</dbReference>
<accession>A0A1B6HEX3</accession>
<dbReference type="Pfam" id="PF00400">
    <property type="entry name" value="WD40"/>
    <property type="match status" value="3"/>
</dbReference>
<name>A0A1B6HEX3_9HEMI</name>
<keyword evidence="3" id="KW-0853">WD repeat</keyword>
<dbReference type="EMBL" id="GECU01034483">
    <property type="protein sequence ID" value="JAS73223.1"/>
    <property type="molecule type" value="Transcribed_RNA"/>
</dbReference>
<dbReference type="GO" id="GO:0008360">
    <property type="term" value="P:regulation of cell shape"/>
    <property type="evidence" value="ECO:0007669"/>
    <property type="project" value="TreeGrafter"/>
</dbReference>
<dbReference type="GO" id="GO:0006357">
    <property type="term" value="P:regulation of transcription by RNA polymerase II"/>
    <property type="evidence" value="ECO:0007669"/>
    <property type="project" value="TreeGrafter"/>
</dbReference>
<dbReference type="SMART" id="SM00297">
    <property type="entry name" value="BROMO"/>
    <property type="match status" value="2"/>
</dbReference>
<dbReference type="PROSITE" id="PS50014">
    <property type="entry name" value="BROMODOMAIN_2"/>
    <property type="match status" value="2"/>
</dbReference>
<dbReference type="PANTHER" id="PTHR16266:SF17">
    <property type="entry name" value="BRWD3"/>
    <property type="match status" value="1"/>
</dbReference>
<feature type="domain" description="Bromo" evidence="5">
    <location>
        <begin position="870"/>
        <end position="940"/>
    </location>
</feature>
<dbReference type="SMART" id="SM00320">
    <property type="entry name" value="WD40"/>
    <property type="match status" value="3"/>
</dbReference>
<evidence type="ECO:0000313" key="6">
    <source>
        <dbReference type="EMBL" id="JAS73223.1"/>
    </source>
</evidence>
<dbReference type="Gene3D" id="2.130.10.10">
    <property type="entry name" value="YVTN repeat-like/Quinoprotein amine dehydrogenase"/>
    <property type="match status" value="1"/>
</dbReference>
<dbReference type="InterPro" id="IPR052060">
    <property type="entry name" value="Bromo_WD_repeat"/>
</dbReference>
<dbReference type="SUPFAM" id="SSF47370">
    <property type="entry name" value="Bromodomain"/>
    <property type="match status" value="2"/>
</dbReference>
<dbReference type="SUPFAM" id="SSF50978">
    <property type="entry name" value="WD40 repeat-like"/>
    <property type="match status" value="1"/>
</dbReference>
<feature type="compositionally biased region" description="Basic residues" evidence="4">
    <location>
        <begin position="1018"/>
        <end position="1030"/>
    </location>
</feature>
<dbReference type="GO" id="GO:0005634">
    <property type="term" value="C:nucleus"/>
    <property type="evidence" value="ECO:0007669"/>
    <property type="project" value="TreeGrafter"/>
</dbReference>
<dbReference type="InterPro" id="IPR018359">
    <property type="entry name" value="Bromodomain_CS"/>
</dbReference>
<feature type="region of interest" description="Disordered" evidence="4">
    <location>
        <begin position="403"/>
        <end position="475"/>
    </location>
</feature>
<dbReference type="InterPro" id="IPR001680">
    <property type="entry name" value="WD40_rpt"/>
</dbReference>
<feature type="domain" description="Bromo" evidence="5">
    <location>
        <begin position="711"/>
        <end position="781"/>
    </location>
</feature>
<evidence type="ECO:0000259" key="5">
    <source>
        <dbReference type="PROSITE" id="PS50014"/>
    </source>
</evidence>
<feature type="region of interest" description="Disordered" evidence="4">
    <location>
        <begin position="353"/>
        <end position="375"/>
    </location>
</feature>
<sequence>SKDGTALIWRYLRQEWTPIKLLMSTKLPKRTSAVEDEEEAKQKLKVTMVSWDCRDKWVVTACSDHSLKVWDSFTGALLQVLIGHKDEVFVLEGHPLDSQIFMSAGHDGMILLWNVISGKMIASFQNNIENQGHGAVFDAKWSPDGTMLAATDSHGQILMFGLGSKPAKMLQLPKELFFHTDYRPLVRDTNHTVLDEQTQVAPHLMPPPFLVDVDGNPYPPNLQRLVPGRENCTTEQLVPNIVLNQEGQQEVIQGVQEARSNIDQMIQALVHVVDGDPQPAHRQITSPRPRIGVRREGDVEGVRQSRGNWQRDEIRWIKRQMVRPLDKAVLANSRERIHYLGELEIQDYERESLKPKEEVPKPPMIKPTEKKLLKKRTHAYRTRAVREQQLQDQFEDPTNLELSASEEQDHTSQDSTACSDNLDSGSTSSSESASSEYSDWIKDEGEVLEPPKRSSKRIQRSAVRPTKKTEDLQEVPEGYRPSEWLSAVIPKKFPYYPQMGDEVMFFKEGYKLYLDAVQARKIYQLTPSQLNPWGKLNIKEPELLKVVGIRYEVRPPHLCCLRLAVMKRNGQLSGECFTIKYHDIPDVIDFFVLRQTYDNALDRKWEIGDRFRSMIDDHWWWGRIDGRRFTNSTSEFLKYRIVWDNGESESMSPWDMEPVEPSAEPVEVGGSIPVSAQEIAAILYRPRADEWPLGDRDAACERILMGLEQVMELSVAEPFIAPVDLNRYPSYATVVEYPIDLSTIKARFDNRFYRRITAAQFDIRYLATNTEKFNEAHSYIVKQARIVTDLCLKIVKETCTVDVSTLYRQLLENYRSSESEDQNAPGPSTSRHRLKAAAARSMRASRREASRQMGPFDWKRECRELFEMLWACRDSEPFRVPLDRLEHPEYYRIVDTPMDLGTMREELQGDNYETPEDFCDDLRRIFTNAKNYTTEKKSRMYTMALRLSALAEQNMNRILNTWNNLNKKGGKKKHRRKLLMSDDENASVSEYEPPGVKKFPKKKRQLPDDEDPSTSKTKSTKGKKRFRRRMSGSDEGTSQNDNSPANINSSRPRTSKRMVAKSWNNSDEDMTNSDSDGDYHPSRAVSASAVNGYTRKRKPLSRPTRNMKISNKQENGNDELSSEKSKPKISNSVYVKLYNNINVNEPSTSKAAGISLPVRRAKMIHVEEKSESSEEEDEIKLSSHKKINNTINGKISKSESEESSEDTKSEILENGVNNDEDDDGEEEKGEDEDNEDDREEDENSEENSESETSDNDSDEEFKPATSQKPVRKTVKCIYPKR</sequence>
<dbReference type="CDD" id="cd05529">
    <property type="entry name" value="Bromo_WDR9_I_like"/>
    <property type="match status" value="1"/>
</dbReference>
<evidence type="ECO:0000256" key="1">
    <source>
        <dbReference type="ARBA" id="ARBA00023117"/>
    </source>
</evidence>
<feature type="region of interest" description="Disordered" evidence="4">
    <location>
        <begin position="817"/>
        <end position="848"/>
    </location>
</feature>
<protein>
    <recommendedName>
        <fullName evidence="5">Bromo domain-containing protein</fullName>
    </recommendedName>
</protein>
<dbReference type="Pfam" id="PF25313">
    <property type="entry name" value="BRWD_AD"/>
    <property type="match status" value="1"/>
</dbReference>
<feature type="region of interest" description="Disordered" evidence="4">
    <location>
        <begin position="1166"/>
        <end position="1281"/>
    </location>
</feature>
<dbReference type="PROSITE" id="PS50082">
    <property type="entry name" value="WD_REPEATS_2"/>
    <property type="match status" value="2"/>
</dbReference>
<dbReference type="PROSITE" id="PS00633">
    <property type="entry name" value="BROMODOMAIN_1"/>
    <property type="match status" value="1"/>
</dbReference>
<dbReference type="FunFam" id="2.130.10.10:FF:000997">
    <property type="entry name" value="AGAP002030-PA-like protein"/>
    <property type="match status" value="1"/>
</dbReference>
<dbReference type="PRINTS" id="PR00503">
    <property type="entry name" value="BROMODOMAIN"/>
</dbReference>
<organism evidence="6">
    <name type="scientific">Homalodisca liturata</name>
    <dbReference type="NCBI Taxonomy" id="320908"/>
    <lineage>
        <taxon>Eukaryota</taxon>
        <taxon>Metazoa</taxon>
        <taxon>Ecdysozoa</taxon>
        <taxon>Arthropoda</taxon>
        <taxon>Hexapoda</taxon>
        <taxon>Insecta</taxon>
        <taxon>Pterygota</taxon>
        <taxon>Neoptera</taxon>
        <taxon>Paraneoptera</taxon>
        <taxon>Hemiptera</taxon>
        <taxon>Auchenorrhyncha</taxon>
        <taxon>Membracoidea</taxon>
        <taxon>Cicadellidae</taxon>
        <taxon>Cicadellinae</taxon>
        <taxon>Proconiini</taxon>
        <taxon>Homalodisca</taxon>
    </lineage>
</organism>
<dbReference type="InterPro" id="IPR001487">
    <property type="entry name" value="Bromodomain"/>
</dbReference>
<feature type="compositionally biased region" description="Acidic residues" evidence="4">
    <location>
        <begin position="1218"/>
        <end position="1259"/>
    </location>
</feature>
<evidence type="ECO:0000256" key="2">
    <source>
        <dbReference type="PROSITE-ProRule" id="PRU00035"/>
    </source>
</evidence>
<feature type="compositionally biased region" description="Low complexity" evidence="4">
    <location>
        <begin position="419"/>
        <end position="438"/>
    </location>
</feature>
<dbReference type="InterPro" id="IPR015943">
    <property type="entry name" value="WD40/YVTN_repeat-like_dom_sf"/>
</dbReference>
<dbReference type="InterPro" id="IPR036322">
    <property type="entry name" value="WD40_repeat_dom_sf"/>
</dbReference>
<feature type="non-terminal residue" evidence="6">
    <location>
        <position position="1"/>
    </location>
</feature>
<feature type="repeat" description="WD" evidence="3">
    <location>
        <begin position="46"/>
        <end position="80"/>
    </location>
</feature>
<feature type="non-terminal residue" evidence="6">
    <location>
        <position position="1281"/>
    </location>
</feature>
<dbReference type="InterPro" id="IPR057451">
    <property type="entry name" value="BRWD/PHIP_AD"/>
</dbReference>
<feature type="compositionally biased region" description="Polar residues" evidence="4">
    <location>
        <begin position="1103"/>
        <end position="1114"/>
    </location>
</feature>
<evidence type="ECO:0000256" key="4">
    <source>
        <dbReference type="SAM" id="MobiDB-lite"/>
    </source>
</evidence>
<dbReference type="Gene3D" id="1.20.920.10">
    <property type="entry name" value="Bromodomain-like"/>
    <property type="match status" value="2"/>
</dbReference>
<proteinExistence type="predicted"/>
<evidence type="ECO:0000256" key="3">
    <source>
        <dbReference type="PROSITE-ProRule" id="PRU00221"/>
    </source>
</evidence>
<feature type="compositionally biased region" description="Basic and acidic residues" evidence="4">
    <location>
        <begin position="1196"/>
        <end position="1211"/>
    </location>
</feature>
<feature type="compositionally biased region" description="Basic residues" evidence="4">
    <location>
        <begin position="968"/>
        <end position="978"/>
    </location>
</feature>